<dbReference type="eggNOG" id="COG3209">
    <property type="taxonomic scope" value="Bacteria"/>
</dbReference>
<dbReference type="STRING" id="1237149.C900_02318"/>
<dbReference type="InterPro" id="IPR025667">
    <property type="entry name" value="SprB_repeat"/>
</dbReference>
<keyword evidence="3" id="KW-1185">Reference proteome</keyword>
<reference evidence="2 3" key="1">
    <citation type="submission" date="2012-12" db="EMBL/GenBank/DDBJ databases">
        <title>Genome assembly of Fulvivirga imtechensis AK7.</title>
        <authorList>
            <person name="Nupur N."/>
            <person name="Khatri I."/>
            <person name="Kumar R."/>
            <person name="Subramanian S."/>
            <person name="Pinnaka A."/>
        </authorList>
    </citation>
    <scope>NUCLEOTIDE SEQUENCE [LARGE SCALE GENOMIC DNA]</scope>
    <source>
        <strain evidence="2 3">AK7</strain>
    </source>
</reference>
<dbReference type="Proteomes" id="UP000011135">
    <property type="component" value="Unassembled WGS sequence"/>
</dbReference>
<protein>
    <recommendedName>
        <fullName evidence="1">Secretion system C-terminal sorting domain-containing protein</fullName>
    </recommendedName>
</protein>
<evidence type="ECO:0000313" key="3">
    <source>
        <dbReference type="Proteomes" id="UP000011135"/>
    </source>
</evidence>
<evidence type="ECO:0000313" key="2">
    <source>
        <dbReference type="EMBL" id="ELR71733.1"/>
    </source>
</evidence>
<evidence type="ECO:0000259" key="1">
    <source>
        <dbReference type="Pfam" id="PF18962"/>
    </source>
</evidence>
<dbReference type="EMBL" id="AMZN01000033">
    <property type="protein sequence ID" value="ELR71733.1"/>
    <property type="molecule type" value="Genomic_DNA"/>
</dbReference>
<dbReference type="Gene3D" id="2.60.40.10">
    <property type="entry name" value="Immunoglobulins"/>
    <property type="match status" value="1"/>
</dbReference>
<dbReference type="Pfam" id="PF13573">
    <property type="entry name" value="SprB"/>
    <property type="match status" value="5"/>
</dbReference>
<dbReference type="Pfam" id="PF18962">
    <property type="entry name" value="Por_Secre_tail"/>
    <property type="match status" value="1"/>
</dbReference>
<dbReference type="InterPro" id="IPR026444">
    <property type="entry name" value="Secre_tail"/>
</dbReference>
<dbReference type="InterPro" id="IPR035986">
    <property type="entry name" value="PKD_dom_sf"/>
</dbReference>
<feature type="domain" description="Secretion system C-terminal sorting" evidence="1">
    <location>
        <begin position="1332"/>
        <end position="1406"/>
    </location>
</feature>
<proteinExistence type="predicted"/>
<organism evidence="2 3">
    <name type="scientific">Fulvivirga imtechensis AK7</name>
    <dbReference type="NCBI Taxonomy" id="1237149"/>
    <lineage>
        <taxon>Bacteria</taxon>
        <taxon>Pseudomonadati</taxon>
        <taxon>Bacteroidota</taxon>
        <taxon>Cytophagia</taxon>
        <taxon>Cytophagales</taxon>
        <taxon>Fulvivirgaceae</taxon>
        <taxon>Fulvivirga</taxon>
    </lineage>
</organism>
<dbReference type="SUPFAM" id="SSF49299">
    <property type="entry name" value="PKD domain"/>
    <property type="match status" value="1"/>
</dbReference>
<accession>L8JU12</accession>
<gene>
    <name evidence="2" type="ORF">C900_02318</name>
</gene>
<name>L8JU12_9BACT</name>
<dbReference type="NCBIfam" id="TIGR04183">
    <property type="entry name" value="Por_Secre_tail"/>
    <property type="match status" value="1"/>
</dbReference>
<dbReference type="Gene3D" id="2.60.40.740">
    <property type="match status" value="1"/>
</dbReference>
<sequence length="1409" mass="152500">MLTNNTVVILGLYLMLFTQNTLAQREGRGNISVRVTKTIGYYHDNDGSNSSPEYRHRFSFNGATPEKEVNGGARATWHPAGVLLHSGTYTNAPEQFNIDYRAYEYDEGGGSSNDDAKLGPLPFYFDPLNYTPGAANKVYILMYKEDCISKVGTFTSLTAYENKVTALRSKISCMVGGVVPVADWIWGAEITIQYTTPVPSLTILGFPAQKCFNDNIHLKANIPPSFDKSTIFYYQYRFENEDEEYTECYPNPDYCGPCSGGTPLSADNPFGVVTNAAPPGDGSPCCDEPPTICETKLRDKWRTLPTSSYSVFPESVLTMDSIAVKIGDIPGISSWVKESANLPLSFRVRAKTGTSTSDYSDPDATVVSAAAPTFNIGSITPSCQGLETGTIQLTNVQGIGDYKYFVQTGQCTDPEDDSCVGIGAVHGTFSGTDYTITGVPPGKMYIYIANIGGEVGNCATSAVRTVDAIALPVLDTDPPNDASCPEGSDGSVAFSVTGGKTNFTYTISDGAGTFNAGNTVREGSFTGLEAGEYKVTVQDGCSKEDSGDIIIYQPPKVKATTDPTTPRCTNEPDGSISISASYDKTYGSYVKNSSGRFNYRLYNSKGTKVRERLNTTLTSVTFTGLAGDTYTLKVTDVDQPGCAAYEKTQKVDVVVPLAASVTDERNISCYGAADGQITISGSGGYGNYLYTIKHISSGEELTNATGDFSSLEPGDYQISIKNDVTTCSDEYQLPDPVTLIQPEQMTVALAPEKITCFEADNGQINVTAEGLLTSYTFQWRWNGASYRSGNQNQSMSLTGLFPGTYELTITNSNGCSVTSESVTLVEPEILTIDAVEVERPECFGEIDGSIIPHISGGWGDYTWYYSDDDRATWTAYVATRQFGPSTYYIKVVDIEGCETIYPDVIEFLAPDAPLDMHMSITSRTGYGISCFGGSDGEVNLEGFGGIAFDAGASYLYSVNDGEFATEPVITGLPAGDHTFYIKDANGCIEQKILNLPEPEVLELAMTDKADVKCFGDNSGHITVEATGGVGGYTYNINGGDYGTEPAFESISSGAYTLGVIDLNGCEAHTEVTVIELNNPMTLDATVADISCYTYDDGQIITTMEGGALPYTYEWSNGADTKDISGLEQGVYQLTVTDAEGCKVQAEYEITEPENISIDREATLCQGQTYTVDATYNAEGAQYSWSSPNGFTSHEARITIDQAGIYTAEVTLPNGCLMSEQFELRTRDVLFEVNFLTATELEAGDTVILVDVTDPRPDSVEWHFGGDITVIDGSAAHPQIIYSQAGEYEIGFTAYLGGCVDYQTKAIKVYNKNEKPDNGRILFGEIGIKTAKVYPNPNQGRFEAAIELHQRTDLALEIYDMFGLKVQEQQFSGRDFYMASFDLSDRQSGVYLLRAVTGEAETVIKVLVNK</sequence>
<dbReference type="InterPro" id="IPR013783">
    <property type="entry name" value="Ig-like_fold"/>
</dbReference>
<comment type="caution">
    <text evidence="2">The sequence shown here is derived from an EMBL/GenBank/DDBJ whole genome shotgun (WGS) entry which is preliminary data.</text>
</comment>